<comment type="caution">
    <text evidence="2">The sequence shown here is derived from an EMBL/GenBank/DDBJ whole genome shotgun (WGS) entry which is preliminary data.</text>
</comment>
<dbReference type="InterPro" id="IPR000182">
    <property type="entry name" value="GNAT_dom"/>
</dbReference>
<proteinExistence type="predicted"/>
<dbReference type="EMBL" id="JAGSOG010000001">
    <property type="protein sequence ID" value="MBR7831704.1"/>
    <property type="molecule type" value="Genomic_DNA"/>
</dbReference>
<sequence>MPTIETPRLILRVPKHDDIEAFDEMDADPEVMRWIGDGRVHERTKERSAGLIDRVRSGWEERGYGLIAATARESGEVLGWVTLAAPDFLPEVLPAVEIGWRFRRRHWGRGYATEAARPMLHYAFTEVGLDRVLSLPRVENAASRRVMEKLGLGYTRETVVPGNGTTVAIYALDRARYLE</sequence>
<dbReference type="PROSITE" id="PS51186">
    <property type="entry name" value="GNAT"/>
    <property type="match status" value="1"/>
</dbReference>
<organism evidence="2 3">
    <name type="scientific">Actinospica durhamensis</name>
    <dbReference type="NCBI Taxonomy" id="1508375"/>
    <lineage>
        <taxon>Bacteria</taxon>
        <taxon>Bacillati</taxon>
        <taxon>Actinomycetota</taxon>
        <taxon>Actinomycetes</taxon>
        <taxon>Catenulisporales</taxon>
        <taxon>Actinospicaceae</taxon>
        <taxon>Actinospica</taxon>
    </lineage>
</organism>
<dbReference type="PANTHER" id="PTHR43792:SF1">
    <property type="entry name" value="N-ACETYLTRANSFERASE DOMAIN-CONTAINING PROTEIN"/>
    <property type="match status" value="1"/>
</dbReference>
<dbReference type="InterPro" id="IPR051531">
    <property type="entry name" value="N-acetyltransferase"/>
</dbReference>
<name>A0A941ILG6_9ACTN</name>
<dbReference type="SUPFAM" id="SSF55729">
    <property type="entry name" value="Acyl-CoA N-acyltransferases (Nat)"/>
    <property type="match status" value="1"/>
</dbReference>
<reference evidence="2" key="1">
    <citation type="submission" date="2021-04" db="EMBL/GenBank/DDBJ databases">
        <title>Genome based classification of Actinospica acidithermotolerans sp. nov., an actinobacterium isolated from an Indonesian hot spring.</title>
        <authorList>
            <person name="Kusuma A.B."/>
            <person name="Putra K.E."/>
            <person name="Nafisah S."/>
            <person name="Loh J."/>
            <person name="Nouioui I."/>
            <person name="Goodfellow M."/>
        </authorList>
    </citation>
    <scope>NUCLEOTIDE SEQUENCE</scope>
    <source>
        <strain evidence="2">CSCA 57</strain>
    </source>
</reference>
<protein>
    <submittedName>
        <fullName evidence="2">GNAT family N-acetyltransferase</fullName>
    </submittedName>
</protein>
<feature type="domain" description="N-acetyltransferase" evidence="1">
    <location>
        <begin position="9"/>
        <end position="179"/>
    </location>
</feature>
<dbReference type="GO" id="GO:0016747">
    <property type="term" value="F:acyltransferase activity, transferring groups other than amino-acyl groups"/>
    <property type="evidence" value="ECO:0007669"/>
    <property type="project" value="InterPro"/>
</dbReference>
<accession>A0A941ILG6</accession>
<dbReference type="AlphaFoldDB" id="A0A941ILG6"/>
<dbReference type="InterPro" id="IPR016181">
    <property type="entry name" value="Acyl_CoA_acyltransferase"/>
</dbReference>
<gene>
    <name evidence="2" type="ORF">KDL01_00440</name>
</gene>
<dbReference type="PANTHER" id="PTHR43792">
    <property type="entry name" value="GNAT FAMILY, PUTATIVE (AFU_ORTHOLOGUE AFUA_3G00765)-RELATED-RELATED"/>
    <property type="match status" value="1"/>
</dbReference>
<keyword evidence="3" id="KW-1185">Reference proteome</keyword>
<dbReference type="Proteomes" id="UP000675781">
    <property type="component" value="Unassembled WGS sequence"/>
</dbReference>
<dbReference type="RefSeq" id="WP_212526235.1">
    <property type="nucleotide sequence ID" value="NZ_JAGSOG010000001.1"/>
</dbReference>
<evidence type="ECO:0000313" key="2">
    <source>
        <dbReference type="EMBL" id="MBR7831704.1"/>
    </source>
</evidence>
<dbReference type="Gene3D" id="3.40.630.30">
    <property type="match status" value="1"/>
</dbReference>
<evidence type="ECO:0000313" key="3">
    <source>
        <dbReference type="Proteomes" id="UP000675781"/>
    </source>
</evidence>
<dbReference type="Pfam" id="PF13302">
    <property type="entry name" value="Acetyltransf_3"/>
    <property type="match status" value="1"/>
</dbReference>
<evidence type="ECO:0000259" key="1">
    <source>
        <dbReference type="PROSITE" id="PS51186"/>
    </source>
</evidence>